<feature type="signal peptide" evidence="9">
    <location>
        <begin position="1"/>
        <end position="22"/>
    </location>
</feature>
<gene>
    <name evidence="11" type="ORF">HTZ77_27255</name>
</gene>
<dbReference type="GO" id="GO:0006508">
    <property type="term" value="P:proteolysis"/>
    <property type="evidence" value="ECO:0007669"/>
    <property type="project" value="UniProtKB-KW"/>
</dbReference>
<evidence type="ECO:0000256" key="1">
    <source>
        <dbReference type="ARBA" id="ARBA00004613"/>
    </source>
</evidence>
<comment type="caution">
    <text evidence="11">The sequence shown here is derived from an EMBL/GenBank/DDBJ whole genome shotgun (WGS) entry which is preliminary data.</text>
</comment>
<sequence>MRRLLCLAVLSCTAFAATPAVAETHSRDTDRKVFVIVVGDKGSVLSCRQRSPKPACVALERAGGDPARLPSRTDAVCTMEYNPVRVSALGVWAGRPVRYERTFSNPCQMQAAMGPVSQF</sequence>
<dbReference type="InterPro" id="IPR023549">
    <property type="entry name" value="Subtilisin_inhibitor"/>
</dbReference>
<evidence type="ECO:0000313" key="12">
    <source>
        <dbReference type="Proteomes" id="UP000586042"/>
    </source>
</evidence>
<comment type="subcellular location">
    <subcellularLocation>
        <location evidence="1">Secreted</location>
    </subcellularLocation>
</comment>
<reference evidence="11 12" key="1">
    <citation type="submission" date="2020-06" db="EMBL/GenBank/DDBJ databases">
        <title>Nonomuraea sp. SMC257, a novel actinomycete isolated from soil.</title>
        <authorList>
            <person name="Chanama M."/>
        </authorList>
    </citation>
    <scope>NUCLEOTIDE SEQUENCE [LARGE SCALE GENOMIC DNA]</scope>
    <source>
        <strain evidence="11 12">SMC257</strain>
    </source>
</reference>
<dbReference type="InterPro" id="IPR000691">
    <property type="entry name" value="Prot_inh_I16_SSI"/>
</dbReference>
<keyword evidence="7" id="KW-1015">Disulfide bond</keyword>
<dbReference type="Gene3D" id="3.30.350.10">
    <property type="entry name" value="Subtilisin inhibitor-like"/>
    <property type="match status" value="1"/>
</dbReference>
<evidence type="ECO:0000259" key="10">
    <source>
        <dbReference type="Pfam" id="PF00720"/>
    </source>
</evidence>
<evidence type="ECO:0000256" key="8">
    <source>
        <dbReference type="RuleBase" id="RU003471"/>
    </source>
</evidence>
<evidence type="ECO:0000256" key="5">
    <source>
        <dbReference type="ARBA" id="ARBA00022690"/>
    </source>
</evidence>
<dbReference type="Pfam" id="PF00720">
    <property type="entry name" value="SSI"/>
    <property type="match status" value="1"/>
</dbReference>
<dbReference type="GO" id="GO:0004867">
    <property type="term" value="F:serine-type endopeptidase inhibitor activity"/>
    <property type="evidence" value="ECO:0007669"/>
    <property type="project" value="UniProtKB-KW"/>
</dbReference>
<dbReference type="GO" id="GO:0005576">
    <property type="term" value="C:extracellular region"/>
    <property type="evidence" value="ECO:0007669"/>
    <property type="project" value="UniProtKB-SubCell"/>
</dbReference>
<name>A0A7Y6IBC2_9ACTN</name>
<comment type="subunit">
    <text evidence="3">Homodimer.</text>
</comment>
<keyword evidence="9" id="KW-0732">Signal</keyword>
<proteinExistence type="inferred from homology"/>
<dbReference type="SUPFAM" id="SSF55399">
    <property type="entry name" value="Subtilisin inhibitor"/>
    <property type="match status" value="1"/>
</dbReference>
<protein>
    <submittedName>
        <fullName evidence="11">Serine protease</fullName>
    </submittedName>
</protein>
<feature type="chain" id="PRO_5031542073" evidence="9">
    <location>
        <begin position="23"/>
        <end position="119"/>
    </location>
</feature>
<evidence type="ECO:0000256" key="6">
    <source>
        <dbReference type="ARBA" id="ARBA00022900"/>
    </source>
</evidence>
<dbReference type="PRINTS" id="PR00294">
    <property type="entry name" value="SSBTLNINHBTR"/>
</dbReference>
<feature type="domain" description="Subtilisin inhibitor" evidence="10">
    <location>
        <begin position="50"/>
        <end position="105"/>
    </location>
</feature>
<dbReference type="InterPro" id="IPR036819">
    <property type="entry name" value="Subtilisin_inhibitor-like_sf"/>
</dbReference>
<evidence type="ECO:0000256" key="9">
    <source>
        <dbReference type="SAM" id="SignalP"/>
    </source>
</evidence>
<evidence type="ECO:0000256" key="2">
    <source>
        <dbReference type="ARBA" id="ARBA00010472"/>
    </source>
</evidence>
<keyword evidence="4" id="KW-0964">Secreted</keyword>
<keyword evidence="6 8" id="KW-0722">Serine protease inhibitor</keyword>
<dbReference type="Proteomes" id="UP000586042">
    <property type="component" value="Unassembled WGS sequence"/>
</dbReference>
<keyword evidence="11" id="KW-0378">Hydrolase</keyword>
<dbReference type="GO" id="GO:0008233">
    <property type="term" value="F:peptidase activity"/>
    <property type="evidence" value="ECO:0007669"/>
    <property type="project" value="UniProtKB-KW"/>
</dbReference>
<organism evidence="11 12">
    <name type="scientific">Nonomuraea montanisoli</name>
    <dbReference type="NCBI Taxonomy" id="2741721"/>
    <lineage>
        <taxon>Bacteria</taxon>
        <taxon>Bacillati</taxon>
        <taxon>Actinomycetota</taxon>
        <taxon>Actinomycetes</taxon>
        <taxon>Streptosporangiales</taxon>
        <taxon>Streptosporangiaceae</taxon>
        <taxon>Nonomuraea</taxon>
    </lineage>
</organism>
<keyword evidence="12" id="KW-1185">Reference proteome</keyword>
<dbReference type="AlphaFoldDB" id="A0A7Y6IBC2"/>
<evidence type="ECO:0000256" key="3">
    <source>
        <dbReference type="ARBA" id="ARBA00011738"/>
    </source>
</evidence>
<accession>A0A7Y6IBC2</accession>
<evidence type="ECO:0000256" key="7">
    <source>
        <dbReference type="ARBA" id="ARBA00023157"/>
    </source>
</evidence>
<evidence type="ECO:0000313" key="11">
    <source>
        <dbReference type="EMBL" id="NUW35100.1"/>
    </source>
</evidence>
<comment type="similarity">
    <text evidence="2 8">Belongs to the protease inhibitor I16 (SSI) family.</text>
</comment>
<evidence type="ECO:0000256" key="4">
    <source>
        <dbReference type="ARBA" id="ARBA00022525"/>
    </source>
</evidence>
<keyword evidence="5 8" id="KW-0646">Protease inhibitor</keyword>
<keyword evidence="11" id="KW-0645">Protease</keyword>
<dbReference type="EMBL" id="JABWGN010000010">
    <property type="protein sequence ID" value="NUW35100.1"/>
    <property type="molecule type" value="Genomic_DNA"/>
</dbReference>